<feature type="region of interest" description="Disordered" evidence="1">
    <location>
        <begin position="34"/>
        <end position="56"/>
    </location>
</feature>
<dbReference type="CTD" id="20319407"/>
<gene>
    <name evidence="2" type="ORF">T265_05225</name>
</gene>
<dbReference type="Proteomes" id="UP000054324">
    <property type="component" value="Unassembled WGS sequence"/>
</dbReference>
<keyword evidence="3" id="KW-1185">Reference proteome</keyword>
<dbReference type="RefSeq" id="XP_009168444.1">
    <property type="nucleotide sequence ID" value="XM_009170180.1"/>
</dbReference>
<sequence>MNSSNHVIYVLFGSGYLKGYFIPLINVRGARWSSGPEREFTDRKVRGSNPTSASRLPLSRLGQPGSISALVVPSGDTATRHRMGATVEQLLFIKIWDEKRRVKDVRSGLAGILTNQGMPSFACVLHVAYPSECDVRLLGTWFDHVLRSSRHLSFEMALTARWATHDLEEGYERDNRTFGRCWSCPTSRKGAP</sequence>
<reference evidence="2 3" key="1">
    <citation type="submission" date="2013-11" db="EMBL/GenBank/DDBJ databases">
        <title>Opisthorchis viverrini - life in the bile duct.</title>
        <authorList>
            <person name="Young N.D."/>
            <person name="Nagarajan N."/>
            <person name="Lin S.J."/>
            <person name="Korhonen P.K."/>
            <person name="Jex A.R."/>
            <person name="Hall R.S."/>
            <person name="Safavi-Hemami H."/>
            <person name="Kaewkong W."/>
            <person name="Bertrand D."/>
            <person name="Gao S."/>
            <person name="Seet Q."/>
            <person name="Wongkham S."/>
            <person name="Teh B.T."/>
            <person name="Wongkham C."/>
            <person name="Intapan P.M."/>
            <person name="Maleewong W."/>
            <person name="Yang X."/>
            <person name="Hu M."/>
            <person name="Wang Z."/>
            <person name="Hofmann A."/>
            <person name="Sternberg P.W."/>
            <person name="Tan P."/>
            <person name="Wang J."/>
            <person name="Gasser R.B."/>
        </authorList>
    </citation>
    <scope>NUCLEOTIDE SEQUENCE [LARGE SCALE GENOMIC DNA]</scope>
</reference>
<protein>
    <submittedName>
        <fullName evidence="2">Uncharacterized protein</fullName>
    </submittedName>
</protein>
<dbReference type="GeneID" id="20319407"/>
<evidence type="ECO:0000313" key="2">
    <source>
        <dbReference type="EMBL" id="KER27804.1"/>
    </source>
</evidence>
<name>A0A075AFJ2_OPIVI</name>
<dbReference type="OrthoDB" id="269227at2759"/>
<evidence type="ECO:0000256" key="1">
    <source>
        <dbReference type="SAM" id="MobiDB-lite"/>
    </source>
</evidence>
<proteinExistence type="predicted"/>
<dbReference type="KEGG" id="ovi:T265_05225"/>
<evidence type="ECO:0000313" key="3">
    <source>
        <dbReference type="Proteomes" id="UP000054324"/>
    </source>
</evidence>
<dbReference type="EMBL" id="KL596714">
    <property type="protein sequence ID" value="KER27804.1"/>
    <property type="molecule type" value="Genomic_DNA"/>
</dbReference>
<organism evidence="2 3">
    <name type="scientific">Opisthorchis viverrini</name>
    <name type="common">Southeast Asian liver fluke</name>
    <dbReference type="NCBI Taxonomy" id="6198"/>
    <lineage>
        <taxon>Eukaryota</taxon>
        <taxon>Metazoa</taxon>
        <taxon>Spiralia</taxon>
        <taxon>Lophotrochozoa</taxon>
        <taxon>Platyhelminthes</taxon>
        <taxon>Trematoda</taxon>
        <taxon>Digenea</taxon>
        <taxon>Opisthorchiida</taxon>
        <taxon>Opisthorchiata</taxon>
        <taxon>Opisthorchiidae</taxon>
        <taxon>Opisthorchis</taxon>
    </lineage>
</organism>
<feature type="compositionally biased region" description="Basic and acidic residues" evidence="1">
    <location>
        <begin position="36"/>
        <end position="45"/>
    </location>
</feature>
<accession>A0A075AFJ2</accession>
<dbReference type="STRING" id="6198.A0A075AFJ2"/>
<dbReference type="AlphaFoldDB" id="A0A075AFJ2"/>